<proteinExistence type="predicted"/>
<dbReference type="PANTHER" id="PTHR10625">
    <property type="entry name" value="HISTONE DEACETYLASE HDAC1-RELATED"/>
    <property type="match status" value="1"/>
</dbReference>
<organism evidence="3 4">
    <name type="scientific">Heterorhabditis bacteriophora</name>
    <name type="common">Entomopathogenic nematode worm</name>
    <dbReference type="NCBI Taxonomy" id="37862"/>
    <lineage>
        <taxon>Eukaryota</taxon>
        <taxon>Metazoa</taxon>
        <taxon>Ecdysozoa</taxon>
        <taxon>Nematoda</taxon>
        <taxon>Chromadorea</taxon>
        <taxon>Rhabditida</taxon>
        <taxon>Rhabditina</taxon>
        <taxon>Rhabditomorpha</taxon>
        <taxon>Strongyloidea</taxon>
        <taxon>Heterorhabditidae</taxon>
        <taxon>Heterorhabditis</taxon>
    </lineage>
</organism>
<accession>A0A1I7XS36</accession>
<evidence type="ECO:0000256" key="1">
    <source>
        <dbReference type="ARBA" id="ARBA00048287"/>
    </source>
</evidence>
<dbReference type="InterPro" id="IPR037138">
    <property type="entry name" value="His_deacetylse_dom_sf"/>
</dbReference>
<sequence length="300" mass="33959">MVIVYYYDSVFMTPDSITAANSAVSCCRTMAEYIMEDKISNGFAIVRPPGHHSDVFSACGFCIFNNTSQAAEAVFNFGVDRILIVDFDMHHGQGTQRIYYEDKRVLYFSIHRYENGLFWPHLQESNFDHIGKGEGRGYTVNVLLNEIGCNDADYISMFWNVLWPLAVEFNPDFVVVSAGFDACLGDPIGEMNLSPDGYSHMIYQLKALGSGKLLMILEIIDKLNETKLLNKCIVIKNGRSASNVELEAVHDRPYIHRIRRTIMMSDEELRNEEISFDPIYLTRESFNIATTAVGAVLQVN</sequence>
<name>A0A1I7XS36_HETBA</name>
<reference evidence="4" key="1">
    <citation type="submission" date="2016-11" db="UniProtKB">
        <authorList>
            <consortium name="WormBaseParasite"/>
        </authorList>
    </citation>
    <scope>IDENTIFICATION</scope>
</reference>
<protein>
    <submittedName>
        <fullName evidence="4">Hist_deacetyl domain-containing protein</fullName>
    </submittedName>
</protein>
<keyword evidence="3" id="KW-1185">Reference proteome</keyword>
<dbReference type="GO" id="GO:0000118">
    <property type="term" value="C:histone deacetylase complex"/>
    <property type="evidence" value="ECO:0007669"/>
    <property type="project" value="TreeGrafter"/>
</dbReference>
<dbReference type="PANTHER" id="PTHR10625:SF38">
    <property type="entry name" value="HISTONE DEACETYLASE 6, ISOFORM G"/>
    <property type="match status" value="1"/>
</dbReference>
<dbReference type="Gene3D" id="3.40.800.20">
    <property type="entry name" value="Histone deacetylase domain"/>
    <property type="match status" value="2"/>
</dbReference>
<dbReference type="InterPro" id="IPR000286">
    <property type="entry name" value="HDACs"/>
</dbReference>
<dbReference type="WBParaSite" id="Hba_20298">
    <property type="protein sequence ID" value="Hba_20298"/>
    <property type="gene ID" value="Hba_20298"/>
</dbReference>
<comment type="catalytic activity">
    <reaction evidence="1">
        <text>N(6)-acetyl-L-lysyl-[histone] + H2O = L-lysyl-[histone] + acetate</text>
        <dbReference type="Rhea" id="RHEA:58196"/>
        <dbReference type="Rhea" id="RHEA-COMP:9845"/>
        <dbReference type="Rhea" id="RHEA-COMP:11338"/>
        <dbReference type="ChEBI" id="CHEBI:15377"/>
        <dbReference type="ChEBI" id="CHEBI:29969"/>
        <dbReference type="ChEBI" id="CHEBI:30089"/>
        <dbReference type="ChEBI" id="CHEBI:61930"/>
        <dbReference type="EC" id="3.5.1.98"/>
    </reaction>
</comment>
<dbReference type="Pfam" id="PF00850">
    <property type="entry name" value="Hist_deacetyl"/>
    <property type="match status" value="1"/>
</dbReference>
<evidence type="ECO:0000313" key="4">
    <source>
        <dbReference type="WBParaSite" id="Hba_20298"/>
    </source>
</evidence>
<dbReference type="GO" id="GO:0040029">
    <property type="term" value="P:epigenetic regulation of gene expression"/>
    <property type="evidence" value="ECO:0007669"/>
    <property type="project" value="TreeGrafter"/>
</dbReference>
<dbReference type="PRINTS" id="PR01270">
    <property type="entry name" value="HDASUPER"/>
</dbReference>
<evidence type="ECO:0000313" key="3">
    <source>
        <dbReference type="Proteomes" id="UP000095283"/>
    </source>
</evidence>
<dbReference type="SUPFAM" id="SSF52768">
    <property type="entry name" value="Arginase/deacetylase"/>
    <property type="match status" value="2"/>
</dbReference>
<dbReference type="InterPro" id="IPR023801">
    <property type="entry name" value="His_deacetylse_dom"/>
</dbReference>
<feature type="domain" description="Histone deacetylase" evidence="2">
    <location>
        <begin position="8"/>
        <end position="218"/>
    </location>
</feature>
<dbReference type="Proteomes" id="UP000095283">
    <property type="component" value="Unplaced"/>
</dbReference>
<evidence type="ECO:0000259" key="2">
    <source>
        <dbReference type="Pfam" id="PF00850"/>
    </source>
</evidence>
<dbReference type="InterPro" id="IPR023696">
    <property type="entry name" value="Ureohydrolase_dom_sf"/>
</dbReference>
<dbReference type="GO" id="GO:0141221">
    <property type="term" value="F:histone deacetylase activity, hydrolytic mechanism"/>
    <property type="evidence" value="ECO:0007669"/>
    <property type="project" value="UniProtKB-EC"/>
</dbReference>
<dbReference type="AlphaFoldDB" id="A0A1I7XS36"/>